<protein>
    <submittedName>
        <fullName evidence="1">Uncharacterized protein</fullName>
    </submittedName>
</protein>
<proteinExistence type="predicted"/>
<reference evidence="1 2" key="1">
    <citation type="submission" date="2020-08" db="EMBL/GenBank/DDBJ databases">
        <title>Functional genomics of gut bacteria from endangered species of beetles.</title>
        <authorList>
            <person name="Carlos-Shanley C."/>
        </authorList>
    </citation>
    <scope>NUCLEOTIDE SEQUENCE [LARGE SCALE GENOMIC DNA]</scope>
    <source>
        <strain evidence="1 2">S00123</strain>
    </source>
</reference>
<keyword evidence="2" id="KW-1185">Reference proteome</keyword>
<name>A0A7W7IR91_9CAUL</name>
<dbReference type="EMBL" id="JACHKY010000004">
    <property type="protein sequence ID" value="MBB4799031.1"/>
    <property type="molecule type" value="Genomic_DNA"/>
</dbReference>
<evidence type="ECO:0000313" key="2">
    <source>
        <dbReference type="Proteomes" id="UP000539957"/>
    </source>
</evidence>
<accession>A0A7W7IR91</accession>
<comment type="caution">
    <text evidence="1">The sequence shown here is derived from an EMBL/GenBank/DDBJ whole genome shotgun (WGS) entry which is preliminary data.</text>
</comment>
<dbReference type="AlphaFoldDB" id="A0A7W7IR91"/>
<organism evidence="1 2">
    <name type="scientific">Brevundimonas bullata</name>
    <dbReference type="NCBI Taxonomy" id="13160"/>
    <lineage>
        <taxon>Bacteria</taxon>
        <taxon>Pseudomonadati</taxon>
        <taxon>Pseudomonadota</taxon>
        <taxon>Alphaproteobacteria</taxon>
        <taxon>Caulobacterales</taxon>
        <taxon>Caulobacteraceae</taxon>
        <taxon>Brevundimonas</taxon>
    </lineage>
</organism>
<evidence type="ECO:0000313" key="1">
    <source>
        <dbReference type="EMBL" id="MBB4799031.1"/>
    </source>
</evidence>
<dbReference type="Proteomes" id="UP000539957">
    <property type="component" value="Unassembled WGS sequence"/>
</dbReference>
<sequence length="33" mass="3590">MAAAPFVDHDMATCEILEIAPGRTDDRLAFLKA</sequence>
<gene>
    <name evidence="1" type="ORF">HNP32_002785</name>
</gene>